<dbReference type="Proteomes" id="UP001164187">
    <property type="component" value="Chromosome"/>
</dbReference>
<dbReference type="InterPro" id="IPR029039">
    <property type="entry name" value="Flavoprotein-like_sf"/>
</dbReference>
<organism evidence="1 2">
    <name type="scientific">Peptostreptococcus equinus</name>
    <dbReference type="NCBI Taxonomy" id="3003601"/>
    <lineage>
        <taxon>Bacteria</taxon>
        <taxon>Bacillati</taxon>
        <taxon>Bacillota</taxon>
        <taxon>Clostridia</taxon>
        <taxon>Peptostreptococcales</taxon>
        <taxon>Peptostreptococcaceae</taxon>
        <taxon>Peptostreptococcus</taxon>
    </lineage>
</organism>
<keyword evidence="2" id="KW-1185">Reference proteome</keyword>
<proteinExistence type="predicted"/>
<dbReference type="RefSeq" id="WP_269310855.1">
    <property type="nucleotide sequence ID" value="NZ_CP114052.1"/>
</dbReference>
<gene>
    <name evidence="1" type="ORF">O0R46_06175</name>
</gene>
<dbReference type="Gene3D" id="3.40.50.360">
    <property type="match status" value="1"/>
</dbReference>
<accession>A0ABY7JM13</accession>
<evidence type="ECO:0008006" key="3">
    <source>
        <dbReference type="Google" id="ProtNLM"/>
    </source>
</evidence>
<name>A0ABY7JM13_9FIRM</name>
<sequence length="463" mass="53850">MELLILENECKKHLYCDLLKESILYDSKYDFDANIEATKHYNNANLNNKTIIYAENILPCTGCVSCWFRTPGKCILNDKANSYASNLTKYDKVTIVSELKFGTFSFPIKRLIDRCVGYLGTFMDIVGDDIRHEKRYEHSFSLDIIFYGQVKDKEMQIAKEQVKAMCKNYYIKDYKIEFLNIKNQVNKHFVVNKNSELDEMNYINFIYNNFFLNDYNNIKEYLSISRNFLANTFDNDPICIQEKTLIINASPRANNAVSKFYAKYLKDKIKNSNLINWSFDKCISVEEIIELLGYKSIIFCYGLYVDNMPSNLLENINRINAFINSCIYINSSQKNNEELISYLKSKNIYAVANNGLKHGKENELSLLSMELFSNNSNLNWVMGLGIGAGPLYANSKENIFDKDYALPVKEALNTLQKAICSYNIKENYNNIYTDGYIELNEYKEMLNKIWKIQLSKSINNTKK</sequence>
<protein>
    <recommendedName>
        <fullName evidence="3">Multimeric flavodoxin WrbA</fullName>
    </recommendedName>
</protein>
<dbReference type="SUPFAM" id="SSF52218">
    <property type="entry name" value="Flavoproteins"/>
    <property type="match status" value="2"/>
</dbReference>
<evidence type="ECO:0000313" key="2">
    <source>
        <dbReference type="Proteomes" id="UP001164187"/>
    </source>
</evidence>
<reference evidence="1" key="1">
    <citation type="submission" date="2022-12" db="EMBL/GenBank/DDBJ databases">
        <title>Peptostreptococcus.</title>
        <authorList>
            <person name="Lee S.H."/>
        </authorList>
    </citation>
    <scope>NUCLEOTIDE SEQUENCE</scope>
    <source>
        <strain evidence="1">CBA3647</strain>
    </source>
</reference>
<dbReference type="EMBL" id="CP114052">
    <property type="protein sequence ID" value="WAW14194.1"/>
    <property type="molecule type" value="Genomic_DNA"/>
</dbReference>
<evidence type="ECO:0000313" key="1">
    <source>
        <dbReference type="EMBL" id="WAW14194.1"/>
    </source>
</evidence>